<protein>
    <submittedName>
        <fullName evidence="3">Beta-lactamase</fullName>
    </submittedName>
</protein>
<dbReference type="AlphaFoldDB" id="A0A074Y3R6"/>
<evidence type="ECO:0000259" key="2">
    <source>
        <dbReference type="Pfam" id="PF00144"/>
    </source>
</evidence>
<dbReference type="Gene3D" id="3.40.710.10">
    <property type="entry name" value="DD-peptidase/beta-lactamase superfamily"/>
    <property type="match status" value="1"/>
</dbReference>
<organism evidence="3 4">
    <name type="scientific">Aureobasidium pullulans EXF-150</name>
    <dbReference type="NCBI Taxonomy" id="1043002"/>
    <lineage>
        <taxon>Eukaryota</taxon>
        <taxon>Fungi</taxon>
        <taxon>Dikarya</taxon>
        <taxon>Ascomycota</taxon>
        <taxon>Pezizomycotina</taxon>
        <taxon>Dothideomycetes</taxon>
        <taxon>Dothideomycetidae</taxon>
        <taxon>Dothideales</taxon>
        <taxon>Saccotheciaceae</taxon>
        <taxon>Aureobasidium</taxon>
    </lineage>
</organism>
<reference evidence="3 4" key="1">
    <citation type="journal article" date="2014" name="BMC Genomics">
        <title>Genome sequencing of four Aureobasidium pullulans varieties: biotechnological potential, stress tolerance, and description of new species.</title>
        <authorList>
            <person name="Gostin Ar C."/>
            <person name="Ohm R.A."/>
            <person name="Kogej T."/>
            <person name="Sonjak S."/>
            <person name="Turk M."/>
            <person name="Zajc J."/>
            <person name="Zalar P."/>
            <person name="Grube M."/>
            <person name="Sun H."/>
            <person name="Han J."/>
            <person name="Sharma A."/>
            <person name="Chiniquy J."/>
            <person name="Ngan C.Y."/>
            <person name="Lipzen A."/>
            <person name="Barry K."/>
            <person name="Grigoriev I.V."/>
            <person name="Gunde-Cimerman N."/>
        </authorList>
    </citation>
    <scope>NUCLEOTIDE SEQUENCE [LARGE SCALE GENOMIC DNA]</scope>
    <source>
        <strain evidence="3 4">EXF-150</strain>
    </source>
</reference>
<sequence>MLLQIHIKTKDATSRRNAESLIASLSSLTQSRPTMDTELLIKLERLITKNARLSSHASVTSVLQDLGTPTVSLAILDGEKILPHCFTAGSDDTSTLFQACSISKPVASVLTFKLIEAGKLSLHASIAEYLPISAIEALETTATKGMARFITISQLLSHTSGLETSGSQGFPGYDVSKNANGHYRAALPDLAEALEGQWPSNTLPIRLKDWPGHVFNYSGGGIGVLQLIIEAVMDTPFTELMDQYVFKPMGMKRSTYVIPEEEDLNESTKEDRQGSGNYARAYYNGYTSCEAAHRVNPEQSAAGLWTTPSDLLTLVSAIQSSLHTDTGFLPKTLAASMLKEVQSGMAHAWFITPNHFGHGGSNMPGWKCNLLASLTNKRALAVMTNSAEGAKVFWKVQAALLYLLGWEKASNFWYERNCVVPFADVVAVTPYKTILAPWSGGWKEQEREWMVELVFESCVPWLKVGQMPKQRLWIAAHAKGEYQDGSKIVVDLVCKGGVEVLIRLVEDKEGKPMMEMWNGNTGSVVMMEKV</sequence>
<dbReference type="InterPro" id="IPR001466">
    <property type="entry name" value="Beta-lactam-related"/>
</dbReference>
<dbReference type="SUPFAM" id="SSF56601">
    <property type="entry name" value="beta-lactamase/transpeptidase-like"/>
    <property type="match status" value="1"/>
</dbReference>
<dbReference type="EMBL" id="KL584991">
    <property type="protein sequence ID" value="KEQ81541.1"/>
    <property type="molecule type" value="Genomic_DNA"/>
</dbReference>
<dbReference type="InterPro" id="IPR050491">
    <property type="entry name" value="AmpC-like"/>
</dbReference>
<dbReference type="Proteomes" id="UP000030706">
    <property type="component" value="Unassembled WGS sequence"/>
</dbReference>
<dbReference type="OrthoDB" id="5946976at2759"/>
<dbReference type="InterPro" id="IPR012338">
    <property type="entry name" value="Beta-lactam/transpept-like"/>
</dbReference>
<keyword evidence="4" id="KW-1185">Reference proteome</keyword>
<dbReference type="GeneID" id="40752605"/>
<dbReference type="STRING" id="1043002.A0A074Y3R6"/>
<comment type="similarity">
    <text evidence="1">Belongs to the peptidase S12 family.</text>
</comment>
<proteinExistence type="inferred from homology"/>
<name>A0A074Y3R6_AURPU</name>
<dbReference type="Pfam" id="PF00144">
    <property type="entry name" value="Beta-lactamase"/>
    <property type="match status" value="1"/>
</dbReference>
<dbReference type="PANTHER" id="PTHR46825:SF9">
    <property type="entry name" value="BETA-LACTAMASE-RELATED DOMAIN-CONTAINING PROTEIN"/>
    <property type="match status" value="1"/>
</dbReference>
<dbReference type="RefSeq" id="XP_029757728.1">
    <property type="nucleotide sequence ID" value="XM_029910299.1"/>
</dbReference>
<evidence type="ECO:0000256" key="1">
    <source>
        <dbReference type="ARBA" id="ARBA00038215"/>
    </source>
</evidence>
<accession>A0A074Y3R6</accession>
<evidence type="ECO:0000313" key="3">
    <source>
        <dbReference type="EMBL" id="KEQ81541.1"/>
    </source>
</evidence>
<dbReference type="PANTHER" id="PTHR46825">
    <property type="entry name" value="D-ALANYL-D-ALANINE-CARBOXYPEPTIDASE/ENDOPEPTIDASE AMPH"/>
    <property type="match status" value="1"/>
</dbReference>
<feature type="domain" description="Beta-lactamase-related" evidence="2">
    <location>
        <begin position="64"/>
        <end position="390"/>
    </location>
</feature>
<evidence type="ECO:0000313" key="4">
    <source>
        <dbReference type="Proteomes" id="UP000030706"/>
    </source>
</evidence>
<dbReference type="HOGENOM" id="CLU_020027_8_2_1"/>
<gene>
    <name evidence="3" type="ORF">M438DRAFT_75398</name>
</gene>